<keyword evidence="1 2" id="KW-0443">Lipid metabolism</keyword>
<name>A0A7J5U547_9BACT</name>
<dbReference type="InterPro" id="IPR002641">
    <property type="entry name" value="PNPLA_dom"/>
</dbReference>
<keyword evidence="6" id="KW-1185">Reference proteome</keyword>
<feature type="short sequence motif" description="DGA/G" evidence="2">
    <location>
        <begin position="250"/>
        <end position="252"/>
    </location>
</feature>
<dbReference type="GO" id="GO:0004623">
    <property type="term" value="F:phospholipase A2 activity"/>
    <property type="evidence" value="ECO:0007669"/>
    <property type="project" value="TreeGrafter"/>
</dbReference>
<keyword evidence="2" id="KW-0442">Lipid degradation</keyword>
<evidence type="ECO:0000256" key="2">
    <source>
        <dbReference type="PROSITE-ProRule" id="PRU01161"/>
    </source>
</evidence>
<dbReference type="Proteomes" id="UP000488299">
    <property type="component" value="Unassembled WGS sequence"/>
</dbReference>
<feature type="transmembrane region" description="Helical" evidence="3">
    <location>
        <begin position="359"/>
        <end position="379"/>
    </location>
</feature>
<reference evidence="5 6" key="1">
    <citation type="submission" date="2019-10" db="EMBL/GenBank/DDBJ databases">
        <title>Rudanella paleaurantiibacter sp. nov., isolated from sludge.</title>
        <authorList>
            <person name="Xu S.Q."/>
        </authorList>
    </citation>
    <scope>NUCLEOTIDE SEQUENCE [LARGE SCALE GENOMIC DNA]</scope>
    <source>
        <strain evidence="5 6">HX-22-17</strain>
    </source>
</reference>
<keyword evidence="3" id="KW-0812">Transmembrane</keyword>
<evidence type="ECO:0000313" key="5">
    <source>
        <dbReference type="EMBL" id="KAB7732895.1"/>
    </source>
</evidence>
<dbReference type="PANTHER" id="PTHR10728:SF40">
    <property type="entry name" value="PATATIN FAMILY PROTEIN"/>
    <property type="match status" value="1"/>
</dbReference>
<comment type="caution">
    <text evidence="5">The sequence shown here is derived from an EMBL/GenBank/DDBJ whole genome shotgun (WGS) entry which is preliminary data.</text>
</comment>
<keyword evidence="3" id="KW-0472">Membrane</keyword>
<dbReference type="AlphaFoldDB" id="A0A7J5U547"/>
<dbReference type="RefSeq" id="WP_152122586.1">
    <property type="nucleotide sequence ID" value="NZ_WELI01000001.1"/>
</dbReference>
<feature type="active site" description="Proton acceptor" evidence="2">
    <location>
        <position position="250"/>
    </location>
</feature>
<dbReference type="Gene3D" id="3.40.1090.10">
    <property type="entry name" value="Cytosolic phospholipase A2 catalytic domain"/>
    <property type="match status" value="2"/>
</dbReference>
<dbReference type="GO" id="GO:0046475">
    <property type="term" value="P:glycerophospholipid catabolic process"/>
    <property type="evidence" value="ECO:0007669"/>
    <property type="project" value="TreeGrafter"/>
</dbReference>
<proteinExistence type="predicted"/>
<dbReference type="SUPFAM" id="SSF52151">
    <property type="entry name" value="FabD/lysophospholipase-like"/>
    <property type="match status" value="1"/>
</dbReference>
<evidence type="ECO:0000256" key="1">
    <source>
        <dbReference type="ARBA" id="ARBA00023098"/>
    </source>
</evidence>
<comment type="caution">
    <text evidence="2">Lacks conserved residue(s) required for the propagation of feature annotation.</text>
</comment>
<sequence length="561" mass="62610">MLPLTSSESVFTRIALSMSGGGFRAAAYSLGTLSALHKLGLLDRVHMLSTISGGTFTGMYYAMRRKQGADFETIYREFSALLESDSILPNALQSWQQTIGSGSRDYKLIRAFADEYHQSLFGKQTFDLFWQPDPAGAPPFPLQSLIFGATELYTGVAFRFQYAQFPTEQYTDRWGKQRDNFLIGNGNVHILPQRARALRLADIVASSSCFPVGFEPLEFPADYPGQPAASPLFMGQNEAPLSLTSLAIVDGGVYDNQGIEGLLLANRRNRAYCASPEGKKAQEDGKPLPEPSTVFLIADVASAETDLYEGVGPAPLRGSDNALGQWGRTFETLKWALVGLLMVGVLIPLGYGRASFLSGMLVGISAVGILLILLGQRLWTWFSDLFRNADARIHALAIPPLLTLTISQLGYLLKIRAKTAFTLLLSVFLRRVRSLNYDLLYTDEEGDAQPQANVLPSIVGSILRDYENPNFRDQLRPVYETVLTASKMPTTLWWLNDKFRYKALVESGEITLAWRIMRFFARRERQNQKARKDGKPEPYPIHPDDRRVWEAAEKLFRQYAG</sequence>
<evidence type="ECO:0000259" key="4">
    <source>
        <dbReference type="PROSITE" id="PS51635"/>
    </source>
</evidence>
<evidence type="ECO:0000256" key="3">
    <source>
        <dbReference type="SAM" id="Phobius"/>
    </source>
</evidence>
<protein>
    <recommendedName>
        <fullName evidence="4">PNPLA domain-containing protein</fullName>
    </recommendedName>
</protein>
<dbReference type="GO" id="GO:0005829">
    <property type="term" value="C:cytosol"/>
    <property type="evidence" value="ECO:0007669"/>
    <property type="project" value="TreeGrafter"/>
</dbReference>
<dbReference type="PANTHER" id="PTHR10728">
    <property type="entry name" value="CYTOSOLIC PHOSPHOLIPASE A2"/>
    <property type="match status" value="1"/>
</dbReference>
<dbReference type="EMBL" id="WELI01000001">
    <property type="protein sequence ID" value="KAB7732895.1"/>
    <property type="molecule type" value="Genomic_DNA"/>
</dbReference>
<gene>
    <name evidence="5" type="ORF">F5984_02820</name>
</gene>
<evidence type="ECO:0000313" key="6">
    <source>
        <dbReference type="Proteomes" id="UP000488299"/>
    </source>
</evidence>
<keyword evidence="3" id="KW-1133">Transmembrane helix</keyword>
<accession>A0A7J5U547</accession>
<organism evidence="5 6">
    <name type="scientific">Rudanella paleaurantiibacter</name>
    <dbReference type="NCBI Taxonomy" id="2614655"/>
    <lineage>
        <taxon>Bacteria</taxon>
        <taxon>Pseudomonadati</taxon>
        <taxon>Bacteroidota</taxon>
        <taxon>Cytophagia</taxon>
        <taxon>Cytophagales</taxon>
        <taxon>Cytophagaceae</taxon>
        <taxon>Rudanella</taxon>
    </lineage>
</organism>
<feature type="active site" description="Nucleophile" evidence="2">
    <location>
        <position position="52"/>
    </location>
</feature>
<feature type="transmembrane region" description="Helical" evidence="3">
    <location>
        <begin position="335"/>
        <end position="352"/>
    </location>
</feature>
<dbReference type="Pfam" id="PF01734">
    <property type="entry name" value="Patatin"/>
    <property type="match status" value="1"/>
</dbReference>
<dbReference type="PROSITE" id="PS51635">
    <property type="entry name" value="PNPLA"/>
    <property type="match status" value="1"/>
</dbReference>
<dbReference type="InterPro" id="IPR016035">
    <property type="entry name" value="Acyl_Trfase/lysoPLipase"/>
</dbReference>
<keyword evidence="2" id="KW-0378">Hydrolase</keyword>
<feature type="domain" description="PNPLA" evidence="4">
    <location>
        <begin position="16"/>
        <end position="263"/>
    </location>
</feature>
<feature type="transmembrane region" description="Helical" evidence="3">
    <location>
        <begin position="391"/>
        <end position="413"/>
    </location>
</feature>